<evidence type="ECO:0000256" key="5">
    <source>
        <dbReference type="ARBA" id="ARBA00023002"/>
    </source>
</evidence>
<evidence type="ECO:0000256" key="6">
    <source>
        <dbReference type="ARBA" id="ARBA00023004"/>
    </source>
</evidence>
<evidence type="ECO:0000256" key="7">
    <source>
        <dbReference type="ARBA" id="ARBA00023033"/>
    </source>
</evidence>
<dbReference type="Gene3D" id="1.10.630.10">
    <property type="entry name" value="Cytochrome P450"/>
    <property type="match status" value="1"/>
</dbReference>
<keyword evidence="4 8" id="KW-0479">Metal-binding</keyword>
<evidence type="ECO:0000256" key="4">
    <source>
        <dbReference type="ARBA" id="ARBA00022723"/>
    </source>
</evidence>
<dbReference type="InterPro" id="IPR002401">
    <property type="entry name" value="Cyt_P450_E_grp-I"/>
</dbReference>
<keyword evidence="6 8" id="KW-0408">Iron</keyword>
<dbReference type="InterPro" id="IPR036396">
    <property type="entry name" value="Cyt_P450_sf"/>
</dbReference>
<organism evidence="9 10">
    <name type="scientific">Penicillium nalgiovense</name>
    <dbReference type="NCBI Taxonomy" id="60175"/>
    <lineage>
        <taxon>Eukaryota</taxon>
        <taxon>Fungi</taxon>
        <taxon>Dikarya</taxon>
        <taxon>Ascomycota</taxon>
        <taxon>Pezizomycotina</taxon>
        <taxon>Eurotiomycetes</taxon>
        <taxon>Eurotiomycetidae</taxon>
        <taxon>Eurotiales</taxon>
        <taxon>Aspergillaceae</taxon>
        <taxon>Penicillium</taxon>
    </lineage>
</organism>
<accession>A0A9W4HEG4</accession>
<dbReference type="AlphaFoldDB" id="A0A9W4HEG4"/>
<dbReference type="GO" id="GO:0016705">
    <property type="term" value="F:oxidoreductase activity, acting on paired donors, with incorporation or reduction of molecular oxygen"/>
    <property type="evidence" value="ECO:0007669"/>
    <property type="project" value="InterPro"/>
</dbReference>
<evidence type="ECO:0000256" key="1">
    <source>
        <dbReference type="ARBA" id="ARBA00001971"/>
    </source>
</evidence>
<keyword evidence="3 8" id="KW-0349">Heme</keyword>
<evidence type="ECO:0000256" key="3">
    <source>
        <dbReference type="ARBA" id="ARBA00022617"/>
    </source>
</evidence>
<dbReference type="GO" id="GO:0004497">
    <property type="term" value="F:monooxygenase activity"/>
    <property type="evidence" value="ECO:0007669"/>
    <property type="project" value="UniProtKB-KW"/>
</dbReference>
<dbReference type="Proteomes" id="UP001153461">
    <property type="component" value="Unassembled WGS sequence"/>
</dbReference>
<evidence type="ECO:0000313" key="9">
    <source>
        <dbReference type="EMBL" id="CAG7988097.1"/>
    </source>
</evidence>
<dbReference type="GO" id="GO:0043386">
    <property type="term" value="P:mycotoxin biosynthetic process"/>
    <property type="evidence" value="ECO:0007669"/>
    <property type="project" value="UniProtKB-ARBA"/>
</dbReference>
<dbReference type="PANTHER" id="PTHR46206:SF2">
    <property type="entry name" value="CYTOCHROME P450 MONOOXYGENASE AUSG-RELATED"/>
    <property type="match status" value="1"/>
</dbReference>
<dbReference type="EMBL" id="CAJVNV010000044">
    <property type="protein sequence ID" value="CAG7988097.1"/>
    <property type="molecule type" value="Genomic_DNA"/>
</dbReference>
<reference evidence="9" key="1">
    <citation type="submission" date="2021-07" db="EMBL/GenBank/DDBJ databases">
        <authorList>
            <person name="Branca A.L. A."/>
        </authorList>
    </citation>
    <scope>NUCLEOTIDE SEQUENCE</scope>
</reference>
<dbReference type="PANTHER" id="PTHR46206">
    <property type="entry name" value="CYTOCHROME P450"/>
    <property type="match status" value="1"/>
</dbReference>
<sequence>MSFNLEDTISKYHDFELNGSYIIYGLVVFALCYWSKSTELKNPSGLPIIGRRWYELGNGKASQRFRDDCLGIVRSSLKKYGDAFYLYTDSRYRLILSHKYVDMIRNEKRLDFITALADKLDSGVHGFEPMASMTSDKKILHAVTKHSLNRYLGEPFPTFSFTRDAWNCLGEKLSNLTKGTFVEPLNEESDYAVREVWTDKPEPHEVMLKDSVWRMFAQIMSRMFINDKDFYRNPEWVNASSEYVELSALAGFELRAFPKWAKRFAAPFLPNCRKLQSLFKHINTLLNPLKEKLDGKILEADPKNPLSFLHQKLEGQSDELASMLIALCLVSYDGGAELFTHVLHSVFRNDQLISDLRSEIVNVVGKEGFNRNTLQNLVLMDSVLKEAQRMHPESVLLLQRIALEKVVLPDGLIIPKGTSIMVSGCHMIDASVWPDGDKFDGYRFFNLRQKTDSSASQASYNFTSTSPEHFSFGHGSQACPGRFFASYMQKILLCHVIMKYDVSVTIPEEGAWFQRGATHVANPGLKAHVRRRKEEIQL</sequence>
<keyword evidence="7" id="KW-0503">Monooxygenase</keyword>
<evidence type="ECO:0008006" key="11">
    <source>
        <dbReference type="Google" id="ProtNLM"/>
    </source>
</evidence>
<name>A0A9W4HEG4_PENNA</name>
<dbReference type="Pfam" id="PF00067">
    <property type="entry name" value="p450"/>
    <property type="match status" value="1"/>
</dbReference>
<comment type="similarity">
    <text evidence="2">Belongs to the cytochrome P450 family.</text>
</comment>
<comment type="caution">
    <text evidence="9">The sequence shown here is derived from an EMBL/GenBank/DDBJ whole genome shotgun (WGS) entry which is preliminary data.</text>
</comment>
<dbReference type="PRINTS" id="PR00463">
    <property type="entry name" value="EP450I"/>
</dbReference>
<dbReference type="GO" id="GO:0020037">
    <property type="term" value="F:heme binding"/>
    <property type="evidence" value="ECO:0007669"/>
    <property type="project" value="InterPro"/>
</dbReference>
<evidence type="ECO:0000256" key="8">
    <source>
        <dbReference type="PIRSR" id="PIRSR602401-1"/>
    </source>
</evidence>
<evidence type="ECO:0000313" key="10">
    <source>
        <dbReference type="Proteomes" id="UP001153461"/>
    </source>
</evidence>
<dbReference type="InterPro" id="IPR001128">
    <property type="entry name" value="Cyt_P450"/>
</dbReference>
<keyword evidence="5" id="KW-0560">Oxidoreductase</keyword>
<dbReference type="OrthoDB" id="4983at2759"/>
<feature type="binding site" description="axial binding residue" evidence="8">
    <location>
        <position position="479"/>
    </location>
    <ligand>
        <name>heme</name>
        <dbReference type="ChEBI" id="CHEBI:30413"/>
    </ligand>
    <ligandPart>
        <name>Fe</name>
        <dbReference type="ChEBI" id="CHEBI:18248"/>
    </ligandPart>
</feature>
<gene>
    <name evidence="9" type="ORF">PNAL_LOCUS1518</name>
</gene>
<comment type="cofactor">
    <cofactor evidence="1 8">
        <name>heme</name>
        <dbReference type="ChEBI" id="CHEBI:30413"/>
    </cofactor>
</comment>
<protein>
    <recommendedName>
        <fullName evidence="11">Cytochrome P450</fullName>
    </recommendedName>
</protein>
<evidence type="ECO:0000256" key="2">
    <source>
        <dbReference type="ARBA" id="ARBA00010617"/>
    </source>
</evidence>
<proteinExistence type="inferred from homology"/>
<dbReference type="GO" id="GO:0005506">
    <property type="term" value="F:iron ion binding"/>
    <property type="evidence" value="ECO:0007669"/>
    <property type="project" value="InterPro"/>
</dbReference>
<dbReference type="SUPFAM" id="SSF48264">
    <property type="entry name" value="Cytochrome P450"/>
    <property type="match status" value="1"/>
</dbReference>
<dbReference type="CDD" id="cd11041">
    <property type="entry name" value="CYP503A1-like"/>
    <property type="match status" value="1"/>
</dbReference>